<keyword evidence="4" id="KW-1185">Reference proteome</keyword>
<feature type="region of interest" description="Disordered" evidence="1">
    <location>
        <begin position="1"/>
        <end position="38"/>
    </location>
</feature>
<dbReference type="Proteomes" id="UP001601992">
    <property type="component" value="Unassembled WGS sequence"/>
</dbReference>
<evidence type="ECO:0008006" key="5">
    <source>
        <dbReference type="Google" id="ProtNLM"/>
    </source>
</evidence>
<keyword evidence="2" id="KW-1133">Transmembrane helix</keyword>
<evidence type="ECO:0000256" key="2">
    <source>
        <dbReference type="SAM" id="Phobius"/>
    </source>
</evidence>
<reference evidence="3 4" key="1">
    <citation type="submission" date="2024-10" db="EMBL/GenBank/DDBJ databases">
        <title>The Natural Products Discovery Center: Release of the First 8490 Sequenced Strains for Exploring Actinobacteria Biosynthetic Diversity.</title>
        <authorList>
            <person name="Kalkreuter E."/>
            <person name="Kautsar S.A."/>
            <person name="Yang D."/>
            <person name="Bader C.D."/>
            <person name="Teijaro C.N."/>
            <person name="Fluegel L."/>
            <person name="Davis C.M."/>
            <person name="Simpson J.R."/>
            <person name="Lauterbach L."/>
            <person name="Steele A.D."/>
            <person name="Gui C."/>
            <person name="Meng S."/>
            <person name="Li G."/>
            <person name="Viehrig K."/>
            <person name="Ye F."/>
            <person name="Su P."/>
            <person name="Kiefer A.F."/>
            <person name="Nichols A."/>
            <person name="Cepeda A.J."/>
            <person name="Yan W."/>
            <person name="Fan B."/>
            <person name="Jiang Y."/>
            <person name="Adhikari A."/>
            <person name="Zheng C.-J."/>
            <person name="Schuster L."/>
            <person name="Cowan T.M."/>
            <person name="Smanski M.J."/>
            <person name="Chevrette M.G."/>
            <person name="De Carvalho L.P.S."/>
            <person name="Shen B."/>
        </authorList>
    </citation>
    <scope>NUCLEOTIDE SEQUENCE [LARGE SCALE GENOMIC DNA]</scope>
    <source>
        <strain evidence="3 4">NPDC002593</strain>
    </source>
</reference>
<feature type="transmembrane region" description="Helical" evidence="2">
    <location>
        <begin position="45"/>
        <end position="67"/>
    </location>
</feature>
<name>A0ABW6SDB6_9NOCA</name>
<feature type="compositionally biased region" description="Low complexity" evidence="1">
    <location>
        <begin position="404"/>
        <end position="420"/>
    </location>
</feature>
<feature type="region of interest" description="Disordered" evidence="1">
    <location>
        <begin position="621"/>
        <end position="682"/>
    </location>
</feature>
<feature type="compositionally biased region" description="Low complexity" evidence="1">
    <location>
        <begin position="242"/>
        <end position="262"/>
    </location>
</feature>
<feature type="compositionally biased region" description="Polar residues" evidence="1">
    <location>
        <begin position="433"/>
        <end position="443"/>
    </location>
</feature>
<dbReference type="EMBL" id="JBIAQY010000025">
    <property type="protein sequence ID" value="MFF3574300.1"/>
    <property type="molecule type" value="Genomic_DNA"/>
</dbReference>
<accession>A0ABW6SDB6</accession>
<feature type="compositionally biased region" description="Pro residues" evidence="1">
    <location>
        <begin position="263"/>
        <end position="311"/>
    </location>
</feature>
<proteinExistence type="predicted"/>
<keyword evidence="2" id="KW-0472">Membrane</keyword>
<dbReference type="RefSeq" id="WP_387406793.1">
    <property type="nucleotide sequence ID" value="NZ_JBIAQY010000025.1"/>
</dbReference>
<feature type="compositionally biased region" description="Polar residues" evidence="1">
    <location>
        <begin position="368"/>
        <end position="380"/>
    </location>
</feature>
<comment type="caution">
    <text evidence="3">The sequence shown here is derived from an EMBL/GenBank/DDBJ whole genome shotgun (WGS) entry which is preliminary data.</text>
</comment>
<feature type="compositionally biased region" description="Low complexity" evidence="1">
    <location>
        <begin position="337"/>
        <end position="358"/>
    </location>
</feature>
<feature type="region of interest" description="Disordered" evidence="1">
    <location>
        <begin position="337"/>
        <end position="450"/>
    </location>
</feature>
<gene>
    <name evidence="3" type="ORF">ACFYXQ_41785</name>
</gene>
<feature type="region of interest" description="Disordered" evidence="1">
    <location>
        <begin position="239"/>
        <end position="323"/>
    </location>
</feature>
<feature type="compositionally biased region" description="Polar residues" evidence="1">
    <location>
        <begin position="389"/>
        <end position="403"/>
    </location>
</feature>
<evidence type="ECO:0000313" key="3">
    <source>
        <dbReference type="EMBL" id="MFF3574300.1"/>
    </source>
</evidence>
<feature type="compositionally biased region" description="Polar residues" evidence="1">
    <location>
        <begin position="650"/>
        <end position="667"/>
    </location>
</feature>
<organism evidence="3 4">
    <name type="scientific">Nocardia jiangxiensis</name>
    <dbReference type="NCBI Taxonomy" id="282685"/>
    <lineage>
        <taxon>Bacteria</taxon>
        <taxon>Bacillati</taxon>
        <taxon>Actinomycetota</taxon>
        <taxon>Actinomycetes</taxon>
        <taxon>Mycobacteriales</taxon>
        <taxon>Nocardiaceae</taxon>
        <taxon>Nocardia</taxon>
    </lineage>
</organism>
<evidence type="ECO:0000313" key="4">
    <source>
        <dbReference type="Proteomes" id="UP001601992"/>
    </source>
</evidence>
<keyword evidence="2" id="KW-0812">Transmembrane</keyword>
<protein>
    <recommendedName>
        <fullName evidence="5">Restriction endonuclease</fullName>
    </recommendedName>
</protein>
<evidence type="ECO:0000256" key="1">
    <source>
        <dbReference type="SAM" id="MobiDB-lite"/>
    </source>
</evidence>
<sequence>MTDASRPGYPVPPGHSFGVPQPSNAPGFPPSNSPGPQRRSRGLPIVLSVLSVLLIVGLVVFTVVRIGQVSDTTAQRQQVARENLATAQLRLTRTPAVHFTGRMLGGVSSSSQWLQVDLMVTNVGEATGTVGTSSGASLNYFATGGKSFLEGAADAWTAFGVPADTAANYAGHNVLIPPSLFTADPAAVLAPINLAVALDPAAAHDKPLRIGTPVTIAGHRSTPVTSGNVTVYLSDPVRHTAQRSTPSPTTSSAPQGTATSAASPPPPAPTTPTPVLPAPATPTPAPQPPATPSPAPQPPAASSVAPPPATPSPGTRPVGMSFPGTQSAVAATIAMSPGAPSPAVSPSGVSVPAMSSPGTLSAPARQPSPGTQSVATTLARTQYPEVRSRATSSVAIPPSQTSGPVSLRLSSSSSAVVPARYTPAHRGPAPSGVPSSDEPSANESGDPVPDIDRIVVDAGASAPGEPQLPQMDLNTSSADGDRTEDLYDAMPDQVNTLSDAIDSRVQLNGTVTGHFLQTPCDGVCTVEFDVSNTVTAGPGITIESVDFTYQVTMSAEVAMNLGPECQGEAVMPANGSKTLTCTATYVPPVASYEGETFPIEARVVCHVRAMGNAQVDAVRKQVTGNGQKVPALNPDEPEDAADAAQRHTDSGSPIPQQQWTREYNRISSRAPGTGGMRSEQEEAVSAALDRLSVKQGDRAKILANLRAGDRTPAGAEVAEIIGSEHLKDMEGYADQVSALAQSSATGRSAAAQQLRFGDELYRRGQRNLVFERKVDGVYDIDVGVKGSDGHLLYGYQLKETGNPRNASNSVVRQLVNAPADHKVGILDVPFPASQLSDATAQSLAQSAQRGGLTYYLRFSDGATRTIPGDGSVFPGG</sequence>